<dbReference type="PANTHER" id="PTHR44337">
    <property type="entry name" value="CARCINOEMBRYONIC ANTIGEN-RELATED CELL ADHESION MOLECULE 8"/>
    <property type="match status" value="1"/>
</dbReference>
<organism evidence="6 7">
    <name type="scientific">Xenoophorus captivus</name>
    <dbReference type="NCBI Taxonomy" id="1517983"/>
    <lineage>
        <taxon>Eukaryota</taxon>
        <taxon>Metazoa</taxon>
        <taxon>Chordata</taxon>
        <taxon>Craniata</taxon>
        <taxon>Vertebrata</taxon>
        <taxon>Euteleostomi</taxon>
        <taxon>Actinopterygii</taxon>
        <taxon>Neopterygii</taxon>
        <taxon>Teleostei</taxon>
        <taxon>Neoteleostei</taxon>
        <taxon>Acanthomorphata</taxon>
        <taxon>Ovalentaria</taxon>
        <taxon>Atherinomorphae</taxon>
        <taxon>Cyprinodontiformes</taxon>
        <taxon>Goodeidae</taxon>
        <taxon>Xenoophorus</taxon>
    </lineage>
</organism>
<proteinExistence type="predicted"/>
<feature type="domain" description="Ig-like" evidence="5">
    <location>
        <begin position="59"/>
        <end position="141"/>
    </location>
</feature>
<dbReference type="SUPFAM" id="SSF48726">
    <property type="entry name" value="Immunoglobulin"/>
    <property type="match status" value="2"/>
</dbReference>
<keyword evidence="2" id="KW-1015">Disulfide bond</keyword>
<evidence type="ECO:0000256" key="1">
    <source>
        <dbReference type="ARBA" id="ARBA00022729"/>
    </source>
</evidence>
<reference evidence="6 7" key="1">
    <citation type="submission" date="2021-06" db="EMBL/GenBank/DDBJ databases">
        <authorList>
            <person name="Palmer J.M."/>
        </authorList>
    </citation>
    <scope>NUCLEOTIDE SEQUENCE [LARGE SCALE GENOMIC DNA]</scope>
    <source>
        <strain evidence="6 7">XC_2019</strain>
        <tissue evidence="6">Muscle</tissue>
    </source>
</reference>
<dbReference type="InterPro" id="IPR007110">
    <property type="entry name" value="Ig-like_dom"/>
</dbReference>
<name>A0ABV0RX22_9TELE</name>
<comment type="caution">
    <text evidence="6">The sequence shown here is derived from an EMBL/GenBank/DDBJ whole genome shotgun (WGS) entry which is preliminary data.</text>
</comment>
<keyword evidence="3" id="KW-0325">Glycoprotein</keyword>
<dbReference type="InterPro" id="IPR036179">
    <property type="entry name" value="Ig-like_dom_sf"/>
</dbReference>
<dbReference type="PROSITE" id="PS50835">
    <property type="entry name" value="IG_LIKE"/>
    <property type="match status" value="2"/>
</dbReference>
<feature type="domain" description="Ig-like" evidence="5">
    <location>
        <begin position="1"/>
        <end position="48"/>
    </location>
</feature>
<keyword evidence="4" id="KW-0393">Immunoglobulin domain</keyword>
<evidence type="ECO:0000313" key="6">
    <source>
        <dbReference type="EMBL" id="MEQ2212837.1"/>
    </source>
</evidence>
<dbReference type="PANTHER" id="PTHR44337:SF8">
    <property type="entry name" value="IMMUNOGLOBULIN SUBTYPE DOMAIN-CONTAINING PROTEIN"/>
    <property type="match status" value="1"/>
</dbReference>
<protein>
    <recommendedName>
        <fullName evidence="5">Ig-like domain-containing protein</fullName>
    </recommendedName>
</protein>
<evidence type="ECO:0000313" key="7">
    <source>
        <dbReference type="Proteomes" id="UP001434883"/>
    </source>
</evidence>
<evidence type="ECO:0000259" key="5">
    <source>
        <dbReference type="PROSITE" id="PS50835"/>
    </source>
</evidence>
<dbReference type="Gene3D" id="2.60.40.10">
    <property type="entry name" value="Immunoglobulins"/>
    <property type="match status" value="2"/>
</dbReference>
<evidence type="ECO:0000256" key="4">
    <source>
        <dbReference type="ARBA" id="ARBA00023319"/>
    </source>
</evidence>
<dbReference type="InterPro" id="IPR052598">
    <property type="entry name" value="IgSF_CEA-related"/>
</dbReference>
<dbReference type="InterPro" id="IPR013783">
    <property type="entry name" value="Ig-like_fold"/>
</dbReference>
<keyword evidence="7" id="KW-1185">Reference proteome</keyword>
<sequence length="143" mass="15961">MWQHETPNENISNISQSNSNIVDVASISRNHTGWYHCEVSNAVNKETSNRLLLNVTYIPPVEPMCFSNVTSDKQYLMLYCSWDGGVPKALLWWEGPGNQSKDGQENSNILVLRYGTAHSGKPYTCYAKHPLLAVAKTCTITLG</sequence>
<gene>
    <name evidence="6" type="ORF">XENOCAPTIV_005661</name>
</gene>
<accession>A0ABV0RX22</accession>
<keyword evidence="1" id="KW-0732">Signal</keyword>
<evidence type="ECO:0000256" key="2">
    <source>
        <dbReference type="ARBA" id="ARBA00023157"/>
    </source>
</evidence>
<dbReference type="EMBL" id="JAHRIN010060430">
    <property type="protein sequence ID" value="MEQ2212837.1"/>
    <property type="molecule type" value="Genomic_DNA"/>
</dbReference>
<evidence type="ECO:0000256" key="3">
    <source>
        <dbReference type="ARBA" id="ARBA00023180"/>
    </source>
</evidence>
<dbReference type="Proteomes" id="UP001434883">
    <property type="component" value="Unassembled WGS sequence"/>
</dbReference>